<dbReference type="PANTHER" id="PTHR30425">
    <property type="entry name" value="PHOSPHATE TRANSPORT SYSTEM PERMEASE PROTEIN PST"/>
    <property type="match status" value="1"/>
</dbReference>
<evidence type="ECO:0000256" key="2">
    <source>
        <dbReference type="ARBA" id="ARBA00007069"/>
    </source>
</evidence>
<dbReference type="GO" id="GO:0005315">
    <property type="term" value="F:phosphate transmembrane transporter activity"/>
    <property type="evidence" value="ECO:0007669"/>
    <property type="project" value="InterPro"/>
</dbReference>
<dbReference type="GO" id="GO:0006817">
    <property type="term" value="P:phosphate ion transport"/>
    <property type="evidence" value="ECO:0007669"/>
    <property type="project" value="UniProtKB-KW"/>
</dbReference>
<dbReference type="AlphaFoldDB" id="A0A1T4XR84"/>
<dbReference type="PANTHER" id="PTHR30425:SF1">
    <property type="entry name" value="PHOSPHATE TRANSPORT SYSTEM PERMEASE PROTEIN PSTC"/>
    <property type="match status" value="1"/>
</dbReference>
<keyword evidence="7 9" id="KW-1133">Transmembrane helix</keyword>
<keyword evidence="6 9" id="KW-0812">Transmembrane</keyword>
<evidence type="ECO:0000256" key="5">
    <source>
        <dbReference type="ARBA" id="ARBA00022592"/>
    </source>
</evidence>
<name>A0A1T4XR84_9BACT</name>
<proteinExistence type="inferred from homology"/>
<dbReference type="CDD" id="cd06261">
    <property type="entry name" value="TM_PBP2"/>
    <property type="match status" value="1"/>
</dbReference>
<evidence type="ECO:0000256" key="9">
    <source>
        <dbReference type="RuleBase" id="RU363032"/>
    </source>
</evidence>
<dbReference type="InterPro" id="IPR000515">
    <property type="entry name" value="MetI-like"/>
</dbReference>
<accession>A0A1T4XR84</accession>
<feature type="transmembrane region" description="Helical" evidence="9">
    <location>
        <begin position="223"/>
        <end position="248"/>
    </location>
</feature>
<dbReference type="Gene3D" id="1.10.3720.10">
    <property type="entry name" value="MetI-like"/>
    <property type="match status" value="1"/>
</dbReference>
<keyword evidence="8 9" id="KW-0472">Membrane</keyword>
<dbReference type="NCBIfam" id="TIGR02138">
    <property type="entry name" value="phosphate_pstC"/>
    <property type="match status" value="1"/>
</dbReference>
<evidence type="ECO:0000256" key="1">
    <source>
        <dbReference type="ARBA" id="ARBA00004651"/>
    </source>
</evidence>
<evidence type="ECO:0000259" key="11">
    <source>
        <dbReference type="PROSITE" id="PS50928"/>
    </source>
</evidence>
<evidence type="ECO:0000256" key="8">
    <source>
        <dbReference type="ARBA" id="ARBA00023136"/>
    </source>
</evidence>
<sequence length="455" mass="49934">MDRIKIFIIAGLLAAVGLALYGHHKAQPDYVERVYLQQLEMAPHRIMPDKSLNGALKEMSRYVTFVITEEMETRPGDPALNAKKLHQSLLELDALTKEITEHGAKLRRQGHGQDLEEQGLHYLDDFVHAHMEARATWYYVFAAIFAFFSVLTLVLRALNLQRKTRDKLIQSVFFGTALTSIVVLGLIMVFLFLEGLPIFQKVDVMDFLFGYGWYPTDEDDPEFGIFPLIMGSLSVTALSSAIAIPLGVMTALYLAEIASLRVRNIVKPIIELLASLPSVVIGFFGMVVVAPFLQNSFDINTGLNMFNASLMLAFMSVPTITSVSEDAIYAVPLELKEASLALGATHNETIWKVVVPASLSGISTAVILGMSRAIGETMVVLMVAGGAGMVPDSIFDPVRPMPSSIAAEMGEAPLGSDHYYALFAIGIVLFLFTMLFNIVADHISHKYKQVGAATL</sequence>
<evidence type="ECO:0000256" key="7">
    <source>
        <dbReference type="ARBA" id="ARBA00022989"/>
    </source>
</evidence>
<dbReference type="GO" id="GO:0005886">
    <property type="term" value="C:plasma membrane"/>
    <property type="evidence" value="ECO:0007669"/>
    <property type="project" value="UniProtKB-SubCell"/>
</dbReference>
<dbReference type="Pfam" id="PF00528">
    <property type="entry name" value="BPD_transp_1"/>
    <property type="match status" value="1"/>
</dbReference>
<dbReference type="InterPro" id="IPR035906">
    <property type="entry name" value="MetI-like_sf"/>
</dbReference>
<evidence type="ECO:0000256" key="6">
    <source>
        <dbReference type="ARBA" id="ARBA00022692"/>
    </source>
</evidence>
<evidence type="ECO:0000313" key="12">
    <source>
        <dbReference type="EMBL" id="SKA91585.1"/>
    </source>
</evidence>
<evidence type="ECO:0000256" key="4">
    <source>
        <dbReference type="ARBA" id="ARBA00022475"/>
    </source>
</evidence>
<feature type="transmembrane region" description="Helical" evidence="9">
    <location>
        <begin position="269"/>
        <end position="293"/>
    </location>
</feature>
<feature type="domain" description="ABC transmembrane type-1" evidence="11">
    <location>
        <begin position="229"/>
        <end position="440"/>
    </location>
</feature>
<feature type="transmembrane region" description="Helical" evidence="9">
    <location>
        <begin position="419"/>
        <end position="439"/>
    </location>
</feature>
<keyword evidence="13" id="KW-1185">Reference proteome</keyword>
<organism evidence="12 13">
    <name type="scientific">Paucidesulfovibrio gracilis DSM 16080</name>
    <dbReference type="NCBI Taxonomy" id="1121449"/>
    <lineage>
        <taxon>Bacteria</taxon>
        <taxon>Pseudomonadati</taxon>
        <taxon>Thermodesulfobacteriota</taxon>
        <taxon>Desulfovibrionia</taxon>
        <taxon>Desulfovibrionales</taxon>
        <taxon>Desulfovibrionaceae</taxon>
        <taxon>Paucidesulfovibrio</taxon>
    </lineage>
</organism>
<gene>
    <name evidence="12" type="ORF">SAMN02745704_02359</name>
</gene>
<keyword evidence="5 10" id="KW-0592">Phosphate transport</keyword>
<comment type="similarity">
    <text evidence="2 10">Belongs to the binding-protein-dependent transport system permease family. CysTW subfamily.</text>
</comment>
<feature type="transmembrane region" description="Helical" evidence="9">
    <location>
        <begin position="137"/>
        <end position="159"/>
    </location>
</feature>
<feature type="transmembrane region" description="Helical" evidence="9">
    <location>
        <begin position="171"/>
        <end position="193"/>
    </location>
</feature>
<dbReference type="PROSITE" id="PS50928">
    <property type="entry name" value="ABC_TM1"/>
    <property type="match status" value="1"/>
</dbReference>
<dbReference type="Proteomes" id="UP000190027">
    <property type="component" value="Unassembled WGS sequence"/>
</dbReference>
<evidence type="ECO:0000256" key="10">
    <source>
        <dbReference type="RuleBase" id="RU363054"/>
    </source>
</evidence>
<comment type="function">
    <text evidence="10">Part of the binding-protein-dependent transport system for phosphate; probably responsible for the translocation of the substrate across the membrane.</text>
</comment>
<feature type="transmembrane region" description="Helical" evidence="9">
    <location>
        <begin position="350"/>
        <end position="370"/>
    </location>
</feature>
<dbReference type="EMBL" id="FUYC01000014">
    <property type="protein sequence ID" value="SKA91585.1"/>
    <property type="molecule type" value="Genomic_DNA"/>
</dbReference>
<dbReference type="STRING" id="1121449.SAMN02745704_02359"/>
<dbReference type="InterPro" id="IPR051124">
    <property type="entry name" value="Phosphate_Transport_Permease"/>
</dbReference>
<evidence type="ECO:0000313" key="13">
    <source>
        <dbReference type="Proteomes" id="UP000190027"/>
    </source>
</evidence>
<keyword evidence="3 9" id="KW-0813">Transport</keyword>
<evidence type="ECO:0000256" key="3">
    <source>
        <dbReference type="ARBA" id="ARBA00022448"/>
    </source>
</evidence>
<keyword evidence="4 10" id="KW-1003">Cell membrane</keyword>
<reference evidence="12 13" key="1">
    <citation type="submission" date="2017-02" db="EMBL/GenBank/DDBJ databases">
        <authorList>
            <person name="Peterson S.W."/>
        </authorList>
    </citation>
    <scope>NUCLEOTIDE SEQUENCE [LARGE SCALE GENOMIC DNA]</scope>
    <source>
        <strain evidence="12 13">DSM 16080</strain>
    </source>
</reference>
<dbReference type="InterPro" id="IPR011864">
    <property type="entry name" value="Phosphate_PstC"/>
</dbReference>
<protein>
    <recommendedName>
        <fullName evidence="10">Phosphate transport system permease protein</fullName>
    </recommendedName>
</protein>
<dbReference type="SUPFAM" id="SSF161098">
    <property type="entry name" value="MetI-like"/>
    <property type="match status" value="1"/>
</dbReference>
<comment type="subcellular location">
    <subcellularLocation>
        <location evidence="1 9">Cell membrane</location>
        <topology evidence="1 9">Multi-pass membrane protein</topology>
    </subcellularLocation>
</comment>